<evidence type="ECO:0000256" key="4">
    <source>
        <dbReference type="ARBA" id="ARBA00023136"/>
    </source>
</evidence>
<dbReference type="SUPFAM" id="SSF161098">
    <property type="entry name" value="MetI-like"/>
    <property type="match status" value="1"/>
</dbReference>
<evidence type="ECO:0000256" key="5">
    <source>
        <dbReference type="RuleBase" id="RU363032"/>
    </source>
</evidence>
<protein>
    <submittedName>
        <fullName evidence="7">ABC transporter permease</fullName>
    </submittedName>
</protein>
<dbReference type="PANTHER" id="PTHR43376:SF1">
    <property type="entry name" value="OLIGOPEPTIDE TRANSPORT SYSTEM PERMEASE PROTEIN"/>
    <property type="match status" value="1"/>
</dbReference>
<dbReference type="RefSeq" id="WP_141609916.1">
    <property type="nucleotide sequence ID" value="NZ_VIGC02000010.1"/>
</dbReference>
<accession>A0A540VGV6</accession>
<evidence type="ECO:0000256" key="2">
    <source>
        <dbReference type="ARBA" id="ARBA00022692"/>
    </source>
</evidence>
<sequence length="336" mass="37596">MRYSWSFVLRRFGQLLLVVWAAATLNFFIPKLTPRNPLREKLLAEATRSGYIAPGFEEMVQAYETKFGLDRPLWQQYLTYLGDVVRGDLGYSIANYPKTVWELILEGLPWTIGLLLTTTLLAFLIGSLLGALMAWPKASHWFRYILPSLLIFGAIPAYVIALTLIYFVAFRWKLVPLGGGYSIGSTPSLTMSFILDVLHHSILPALALVLAGAGGWAIGMRGMMVTVQGEDYMTFAEAKGLKEWRLFLKYGVRNALLPQVTSLALALSFIVSGSVLVELVMGYPGLGTLLARSINQLDYFMIYGIVFVIVVAIAVTMFIMDMIYPLLDPRISYERH</sequence>
<dbReference type="CDD" id="cd06261">
    <property type="entry name" value="TM_PBP2"/>
    <property type="match status" value="1"/>
</dbReference>
<comment type="similarity">
    <text evidence="5">Belongs to the binding-protein-dependent transport system permease family.</text>
</comment>
<feature type="domain" description="ABC transmembrane type-1" evidence="6">
    <location>
        <begin position="108"/>
        <end position="324"/>
    </location>
</feature>
<dbReference type="PANTHER" id="PTHR43376">
    <property type="entry name" value="OLIGOPEPTIDE TRANSPORT SYSTEM PERMEASE PROTEIN"/>
    <property type="match status" value="1"/>
</dbReference>
<dbReference type="Gene3D" id="1.10.3720.10">
    <property type="entry name" value="MetI-like"/>
    <property type="match status" value="1"/>
</dbReference>
<dbReference type="InterPro" id="IPR000515">
    <property type="entry name" value="MetI-like"/>
</dbReference>
<keyword evidence="4" id="KW-0472">Membrane</keyword>
<keyword evidence="2" id="KW-0812">Transmembrane</keyword>
<keyword evidence="5" id="KW-0813">Transport</keyword>
<evidence type="ECO:0000256" key="3">
    <source>
        <dbReference type="ARBA" id="ARBA00022989"/>
    </source>
</evidence>
<dbReference type="EMBL" id="VIGC01000010">
    <property type="protein sequence ID" value="TQE95999.1"/>
    <property type="molecule type" value="Genomic_DNA"/>
</dbReference>
<comment type="caution">
    <text evidence="7">The sequence shown here is derived from an EMBL/GenBank/DDBJ whole genome shotgun (WGS) entry which is preliminary data.</text>
</comment>
<dbReference type="InterPro" id="IPR035906">
    <property type="entry name" value="MetI-like_sf"/>
</dbReference>
<keyword evidence="3" id="KW-1133">Transmembrane helix</keyword>
<keyword evidence="8" id="KW-1185">Reference proteome</keyword>
<dbReference type="PROSITE" id="PS50928">
    <property type="entry name" value="ABC_TM1"/>
    <property type="match status" value="1"/>
</dbReference>
<gene>
    <name evidence="7" type="ORF">FKZ61_09670</name>
</gene>
<organism evidence="7 8">
    <name type="scientific">Litorilinea aerophila</name>
    <dbReference type="NCBI Taxonomy" id="1204385"/>
    <lineage>
        <taxon>Bacteria</taxon>
        <taxon>Bacillati</taxon>
        <taxon>Chloroflexota</taxon>
        <taxon>Caldilineae</taxon>
        <taxon>Caldilineales</taxon>
        <taxon>Caldilineaceae</taxon>
        <taxon>Litorilinea</taxon>
    </lineage>
</organism>
<name>A0A540VGV6_9CHLR</name>
<evidence type="ECO:0000259" key="6">
    <source>
        <dbReference type="PROSITE" id="PS50928"/>
    </source>
</evidence>
<reference evidence="7 8" key="1">
    <citation type="submission" date="2019-06" db="EMBL/GenBank/DDBJ databases">
        <title>Genome sequence of Litorilinea aerophila BAA-2444.</title>
        <authorList>
            <person name="Maclea K.S."/>
            <person name="Maurais E.G."/>
            <person name="Iannazzi L.C."/>
        </authorList>
    </citation>
    <scope>NUCLEOTIDE SEQUENCE [LARGE SCALE GENOMIC DNA]</scope>
    <source>
        <strain evidence="7 8">ATCC BAA-2444</strain>
    </source>
</reference>
<dbReference type="Proteomes" id="UP000317371">
    <property type="component" value="Unassembled WGS sequence"/>
</dbReference>
<comment type="subcellular location">
    <subcellularLocation>
        <location evidence="5">Cell membrane</location>
        <topology evidence="5">Multi-pass membrane protein</topology>
    </subcellularLocation>
    <subcellularLocation>
        <location evidence="1">Membrane</location>
        <topology evidence="1">Multi-pass membrane protein</topology>
    </subcellularLocation>
</comment>
<dbReference type="AlphaFoldDB" id="A0A540VGV6"/>
<proteinExistence type="inferred from homology"/>
<evidence type="ECO:0000313" key="7">
    <source>
        <dbReference type="EMBL" id="TQE95999.1"/>
    </source>
</evidence>
<dbReference type="GO" id="GO:0005886">
    <property type="term" value="C:plasma membrane"/>
    <property type="evidence" value="ECO:0007669"/>
    <property type="project" value="UniProtKB-SubCell"/>
</dbReference>
<dbReference type="GO" id="GO:0055085">
    <property type="term" value="P:transmembrane transport"/>
    <property type="evidence" value="ECO:0007669"/>
    <property type="project" value="InterPro"/>
</dbReference>
<dbReference type="OrthoDB" id="9769919at2"/>
<dbReference type="Pfam" id="PF00528">
    <property type="entry name" value="BPD_transp_1"/>
    <property type="match status" value="1"/>
</dbReference>
<dbReference type="InParanoid" id="A0A540VGV6"/>
<evidence type="ECO:0000313" key="8">
    <source>
        <dbReference type="Proteomes" id="UP000317371"/>
    </source>
</evidence>
<evidence type="ECO:0000256" key="1">
    <source>
        <dbReference type="ARBA" id="ARBA00004141"/>
    </source>
</evidence>